<dbReference type="InterPro" id="IPR020846">
    <property type="entry name" value="MFS_dom"/>
</dbReference>
<evidence type="ECO:0000256" key="8">
    <source>
        <dbReference type="SAM" id="MobiDB-lite"/>
    </source>
</evidence>
<keyword evidence="11" id="KW-1185">Reference proteome</keyword>
<dbReference type="Proteomes" id="UP001152795">
    <property type="component" value="Unassembled WGS sequence"/>
</dbReference>
<dbReference type="GO" id="GO:1990539">
    <property type="term" value="P:fructose import across plasma membrane"/>
    <property type="evidence" value="ECO:0007669"/>
    <property type="project" value="UniProtKB-ARBA"/>
</dbReference>
<feature type="transmembrane region" description="Helical" evidence="9">
    <location>
        <begin position="92"/>
        <end position="114"/>
    </location>
</feature>
<feature type="transmembrane region" description="Helical" evidence="9">
    <location>
        <begin position="215"/>
        <end position="236"/>
    </location>
</feature>
<sequence>MEVSLENSSQLSQVESEDDEDYLYNKETDESTPLASRRSKNCCGITPWLFITTSVCIYGSSFQFGYNIAVVNTPEKVIRHYFTSRNVTMTDFIWSAAVSITPIGGLIGAMVGPVLADMFGRKSTLLWNNVIVIIGCIFVFLSHTVTSTGLLIIGRFIIGINNGIDTVVVPMFLSEISPTHLRGAVGTLNQFGIVFGMLVANILGLHQVLGTSTGWPYVMSFSVVPAVIQFIILPCCPSSPRYLLIKLNKESLARQELRKLQGTYNLEQVINEMKVEKVKESKEGTITILQLLKTKSLRFPLFLSVLLQISQQFSGINSVMYYSTSTFRRAGISDPDVATCGTSIVSILMVGISVFLVERLGRRTLMLTGLAGMFFSYGLITIGYALEDEHDDLKYVAVVCTFLVLSFFQIGPGPIPWFMMAELFSQGPRPAATSIAGSANWLSSFIIAITFPSIQDALFPYVFIVYMVFIIILWALIYVFVPETKGKTFEQISRELRRKLKHSINNEHNDIDEN</sequence>
<protein>
    <submittedName>
        <fullName evidence="10">Solute carrier family 2, facilitated glucose transporter member 1-like</fullName>
    </submittedName>
</protein>
<evidence type="ECO:0000256" key="3">
    <source>
        <dbReference type="ARBA" id="ARBA00022475"/>
    </source>
</evidence>
<feature type="transmembrane region" description="Helical" evidence="9">
    <location>
        <begin position="396"/>
        <end position="419"/>
    </location>
</feature>
<organism evidence="10 11">
    <name type="scientific">Paramuricea clavata</name>
    <name type="common">Red gorgonian</name>
    <name type="synonym">Violescent sea-whip</name>
    <dbReference type="NCBI Taxonomy" id="317549"/>
    <lineage>
        <taxon>Eukaryota</taxon>
        <taxon>Metazoa</taxon>
        <taxon>Cnidaria</taxon>
        <taxon>Anthozoa</taxon>
        <taxon>Octocorallia</taxon>
        <taxon>Malacalcyonacea</taxon>
        <taxon>Plexauridae</taxon>
        <taxon>Paramuricea</taxon>
    </lineage>
</organism>
<keyword evidence="2 7" id="KW-0813">Transport</keyword>
<feature type="transmembrane region" description="Helical" evidence="9">
    <location>
        <begin position="336"/>
        <end position="357"/>
    </location>
</feature>
<reference evidence="10" key="1">
    <citation type="submission" date="2020-04" db="EMBL/GenBank/DDBJ databases">
        <authorList>
            <person name="Alioto T."/>
            <person name="Alioto T."/>
            <person name="Gomez Garrido J."/>
        </authorList>
    </citation>
    <scope>NUCLEOTIDE SEQUENCE</scope>
    <source>
        <strain evidence="10">A484AB</strain>
    </source>
</reference>
<dbReference type="PANTHER" id="PTHR23503">
    <property type="entry name" value="SOLUTE CARRIER FAMILY 2"/>
    <property type="match status" value="1"/>
</dbReference>
<feature type="transmembrane region" description="Helical" evidence="9">
    <location>
        <begin position="431"/>
        <end position="452"/>
    </location>
</feature>
<dbReference type="OrthoDB" id="5972344at2759"/>
<dbReference type="GO" id="GO:0005353">
    <property type="term" value="F:fructose transmembrane transporter activity"/>
    <property type="evidence" value="ECO:0007669"/>
    <property type="project" value="UniProtKB-ARBA"/>
</dbReference>
<dbReference type="PROSITE" id="PS50850">
    <property type="entry name" value="MFS"/>
    <property type="match status" value="1"/>
</dbReference>
<evidence type="ECO:0000256" key="6">
    <source>
        <dbReference type="ARBA" id="ARBA00023136"/>
    </source>
</evidence>
<evidence type="ECO:0000256" key="5">
    <source>
        <dbReference type="ARBA" id="ARBA00022989"/>
    </source>
</evidence>
<dbReference type="PANTHER" id="PTHR23503:SF8">
    <property type="entry name" value="FACILITATED GLUCOSE TRANSPORTER PROTEIN 1"/>
    <property type="match status" value="1"/>
</dbReference>
<dbReference type="SUPFAM" id="SSF103473">
    <property type="entry name" value="MFS general substrate transporter"/>
    <property type="match status" value="1"/>
</dbReference>
<comment type="caution">
    <text evidence="10">The sequence shown here is derived from an EMBL/GenBank/DDBJ whole genome shotgun (WGS) entry which is preliminary data.</text>
</comment>
<feature type="region of interest" description="Disordered" evidence="8">
    <location>
        <begin position="1"/>
        <end position="22"/>
    </location>
</feature>
<dbReference type="Pfam" id="PF00083">
    <property type="entry name" value="Sugar_tr"/>
    <property type="match status" value="1"/>
</dbReference>
<dbReference type="InterPro" id="IPR036259">
    <property type="entry name" value="MFS_trans_sf"/>
</dbReference>
<gene>
    <name evidence="10" type="ORF">PACLA_8A046485</name>
</gene>
<evidence type="ECO:0000256" key="9">
    <source>
        <dbReference type="SAM" id="Phobius"/>
    </source>
</evidence>
<comment type="subcellular location">
    <subcellularLocation>
        <location evidence="1">Cell membrane</location>
        <topology evidence="1">Multi-pass membrane protein</topology>
    </subcellularLocation>
</comment>
<dbReference type="PROSITE" id="PS00216">
    <property type="entry name" value="SUGAR_TRANSPORT_1"/>
    <property type="match status" value="1"/>
</dbReference>
<keyword evidence="3" id="KW-1003">Cell membrane</keyword>
<dbReference type="InterPro" id="IPR003663">
    <property type="entry name" value="Sugar/inositol_transpt"/>
</dbReference>
<feature type="transmembrane region" description="Helical" evidence="9">
    <location>
        <begin position="364"/>
        <end position="384"/>
    </location>
</feature>
<proteinExistence type="inferred from homology"/>
<keyword evidence="10" id="KW-0762">Sugar transport</keyword>
<dbReference type="Gene3D" id="1.20.1250.20">
    <property type="entry name" value="MFS general substrate transporter like domains"/>
    <property type="match status" value="1"/>
</dbReference>
<feature type="transmembrane region" description="Helical" evidence="9">
    <location>
        <begin position="185"/>
        <end position="209"/>
    </location>
</feature>
<keyword evidence="4 9" id="KW-0812">Transmembrane</keyword>
<feature type="transmembrane region" description="Helical" evidence="9">
    <location>
        <begin position="458"/>
        <end position="481"/>
    </location>
</feature>
<evidence type="ECO:0000256" key="1">
    <source>
        <dbReference type="ARBA" id="ARBA00004651"/>
    </source>
</evidence>
<dbReference type="InterPro" id="IPR045263">
    <property type="entry name" value="GLUT"/>
</dbReference>
<accession>A0A7D9IE50</accession>
<feature type="compositionally biased region" description="Polar residues" evidence="8">
    <location>
        <begin position="1"/>
        <end position="14"/>
    </location>
</feature>
<dbReference type="PRINTS" id="PR00171">
    <property type="entry name" value="SUGRTRNSPORT"/>
</dbReference>
<keyword evidence="5 9" id="KW-1133">Transmembrane helix</keyword>
<dbReference type="InterPro" id="IPR005829">
    <property type="entry name" value="Sugar_transporter_CS"/>
</dbReference>
<dbReference type="AlphaFoldDB" id="A0A7D9IE50"/>
<feature type="transmembrane region" description="Helical" evidence="9">
    <location>
        <begin position="126"/>
        <end position="146"/>
    </location>
</feature>
<dbReference type="FunFam" id="1.20.1250.20:FF:001511">
    <property type="entry name" value="Solute carrier family 2, facilitated glucose transporter member 5"/>
    <property type="match status" value="1"/>
</dbReference>
<dbReference type="GO" id="GO:0005886">
    <property type="term" value="C:plasma membrane"/>
    <property type="evidence" value="ECO:0007669"/>
    <property type="project" value="UniProtKB-SubCell"/>
</dbReference>
<dbReference type="EMBL" id="CACRXK020004538">
    <property type="protein sequence ID" value="CAB4003094.1"/>
    <property type="molecule type" value="Genomic_DNA"/>
</dbReference>
<dbReference type="PROSITE" id="PS00217">
    <property type="entry name" value="SUGAR_TRANSPORT_2"/>
    <property type="match status" value="1"/>
</dbReference>
<comment type="similarity">
    <text evidence="7">Belongs to the major facilitator superfamily. Sugar transporter (TC 2.A.1.1) family.</text>
</comment>
<evidence type="ECO:0000256" key="2">
    <source>
        <dbReference type="ARBA" id="ARBA00022448"/>
    </source>
</evidence>
<keyword evidence="6 9" id="KW-0472">Membrane</keyword>
<evidence type="ECO:0000313" key="10">
    <source>
        <dbReference type="EMBL" id="CAB4003094.1"/>
    </source>
</evidence>
<evidence type="ECO:0000256" key="4">
    <source>
        <dbReference type="ARBA" id="ARBA00022692"/>
    </source>
</evidence>
<name>A0A7D9IE50_PARCT</name>
<dbReference type="NCBIfam" id="TIGR00879">
    <property type="entry name" value="SP"/>
    <property type="match status" value="1"/>
</dbReference>
<evidence type="ECO:0000256" key="7">
    <source>
        <dbReference type="RuleBase" id="RU003346"/>
    </source>
</evidence>
<evidence type="ECO:0000313" key="11">
    <source>
        <dbReference type="Proteomes" id="UP001152795"/>
    </source>
</evidence>
<feature type="transmembrane region" description="Helical" evidence="9">
    <location>
        <begin position="152"/>
        <end position="173"/>
    </location>
</feature>
<dbReference type="InterPro" id="IPR005828">
    <property type="entry name" value="MFS_sugar_transport-like"/>
</dbReference>